<feature type="chain" id="PRO_5020229819" description="SXP/RAL-2 family protein Ani s 5-like cation-binding domain-containing protein" evidence="2">
    <location>
        <begin position="18"/>
        <end position="258"/>
    </location>
</feature>
<feature type="compositionally biased region" description="Polar residues" evidence="1">
    <location>
        <begin position="220"/>
        <end position="236"/>
    </location>
</feature>
<evidence type="ECO:0008006" key="5">
    <source>
        <dbReference type="Google" id="ProtNLM"/>
    </source>
</evidence>
<evidence type="ECO:0000313" key="4">
    <source>
        <dbReference type="Proteomes" id="UP000298663"/>
    </source>
</evidence>
<keyword evidence="4" id="KW-1185">Reference proteome</keyword>
<reference evidence="3 4" key="2">
    <citation type="journal article" date="2019" name="G3 (Bethesda)">
        <title>Hybrid Assembly of the Genome of the Entomopathogenic Nematode Steinernema carpocapsae Identifies the X-Chromosome.</title>
        <authorList>
            <person name="Serra L."/>
            <person name="Macchietto M."/>
            <person name="Macias-Munoz A."/>
            <person name="McGill C.J."/>
            <person name="Rodriguez I.M."/>
            <person name="Rodriguez B."/>
            <person name="Murad R."/>
            <person name="Mortazavi A."/>
        </authorList>
    </citation>
    <scope>NUCLEOTIDE SEQUENCE [LARGE SCALE GENOMIC DNA]</scope>
    <source>
        <strain evidence="3 4">ALL</strain>
    </source>
</reference>
<evidence type="ECO:0000256" key="1">
    <source>
        <dbReference type="SAM" id="MobiDB-lite"/>
    </source>
</evidence>
<sequence length="258" mass="29648">MIWKLVIFGSFVALVAAVAQNETERIQEDLQDEMNLITLPPMPDSKNYNPFDNLIAENSTGILLSIPTTTPFYNNKSKIDQWKEKIKGVGSKIRGWWHKAKDKVSEKFGIVKNKMNQAAHSVKDYFHNVTEPIRQGWREMKDEMHNRSKVHEAEIEAFKETVLTEPSDSPDKNDSNLSDSMKTQHVLIQESQSKHFQEHDEVQEIEKPFDDHDSALSDFMDTQSHSEPDNVTSDHPSSTKDHNKASSDHFSHPKNLHK</sequence>
<feature type="region of interest" description="Disordered" evidence="1">
    <location>
        <begin position="191"/>
        <end position="258"/>
    </location>
</feature>
<evidence type="ECO:0000256" key="2">
    <source>
        <dbReference type="SAM" id="SignalP"/>
    </source>
</evidence>
<reference evidence="3 4" key="1">
    <citation type="journal article" date="2015" name="Genome Biol.">
        <title>Comparative genomics of Steinernema reveals deeply conserved gene regulatory networks.</title>
        <authorList>
            <person name="Dillman A.R."/>
            <person name="Macchietto M."/>
            <person name="Porter C.F."/>
            <person name="Rogers A."/>
            <person name="Williams B."/>
            <person name="Antoshechkin I."/>
            <person name="Lee M.M."/>
            <person name="Goodwin Z."/>
            <person name="Lu X."/>
            <person name="Lewis E.E."/>
            <person name="Goodrich-Blair H."/>
            <person name="Stock S.P."/>
            <person name="Adams B.J."/>
            <person name="Sternberg P.W."/>
            <person name="Mortazavi A."/>
        </authorList>
    </citation>
    <scope>NUCLEOTIDE SEQUENCE [LARGE SCALE GENOMIC DNA]</scope>
    <source>
        <strain evidence="3 4">ALL</strain>
    </source>
</reference>
<gene>
    <name evidence="3" type="ORF">L596_016423</name>
</gene>
<dbReference type="OrthoDB" id="10540480at2759"/>
<protein>
    <recommendedName>
        <fullName evidence="5">SXP/RAL-2 family protein Ani s 5-like cation-binding domain-containing protein</fullName>
    </recommendedName>
</protein>
<dbReference type="AlphaFoldDB" id="A0A4U5NIV5"/>
<feature type="compositionally biased region" description="Basic and acidic residues" evidence="1">
    <location>
        <begin position="192"/>
        <end position="215"/>
    </location>
</feature>
<name>A0A4U5NIV5_STECR</name>
<dbReference type="Proteomes" id="UP000298663">
    <property type="component" value="Unassembled WGS sequence"/>
</dbReference>
<organism evidence="3 4">
    <name type="scientific">Steinernema carpocapsae</name>
    <name type="common">Entomopathogenic nematode</name>
    <dbReference type="NCBI Taxonomy" id="34508"/>
    <lineage>
        <taxon>Eukaryota</taxon>
        <taxon>Metazoa</taxon>
        <taxon>Ecdysozoa</taxon>
        <taxon>Nematoda</taxon>
        <taxon>Chromadorea</taxon>
        <taxon>Rhabditida</taxon>
        <taxon>Tylenchina</taxon>
        <taxon>Panagrolaimomorpha</taxon>
        <taxon>Strongyloidoidea</taxon>
        <taxon>Steinernematidae</taxon>
        <taxon>Steinernema</taxon>
    </lineage>
</organism>
<feature type="signal peptide" evidence="2">
    <location>
        <begin position="1"/>
        <end position="17"/>
    </location>
</feature>
<keyword evidence="2" id="KW-0732">Signal</keyword>
<dbReference type="EMBL" id="AZBU02000004">
    <property type="protein sequence ID" value="TKR82742.1"/>
    <property type="molecule type" value="Genomic_DNA"/>
</dbReference>
<feature type="compositionally biased region" description="Basic and acidic residues" evidence="1">
    <location>
        <begin position="237"/>
        <end position="251"/>
    </location>
</feature>
<evidence type="ECO:0000313" key="3">
    <source>
        <dbReference type="EMBL" id="TKR82742.1"/>
    </source>
</evidence>
<accession>A0A4U5NIV5</accession>
<comment type="caution">
    <text evidence="3">The sequence shown here is derived from an EMBL/GenBank/DDBJ whole genome shotgun (WGS) entry which is preliminary data.</text>
</comment>
<proteinExistence type="predicted"/>